<evidence type="ECO:0000259" key="4">
    <source>
        <dbReference type="PROSITE" id="PS51165"/>
    </source>
</evidence>
<dbReference type="InterPro" id="IPR054170">
    <property type="entry name" value="RlmL_1st"/>
</dbReference>
<protein>
    <submittedName>
        <fullName evidence="5">Putative N6-adenine-specific DNA methylase</fullName>
    </submittedName>
</protein>
<evidence type="ECO:0000313" key="6">
    <source>
        <dbReference type="Proteomes" id="UP000010797"/>
    </source>
</evidence>
<dbReference type="CDD" id="cd11715">
    <property type="entry name" value="THUMP_AdoMetMT"/>
    <property type="match status" value="1"/>
</dbReference>
<dbReference type="Gene3D" id="3.40.50.150">
    <property type="entry name" value="Vaccinia Virus protein VP39"/>
    <property type="match status" value="1"/>
</dbReference>
<reference evidence="6" key="1">
    <citation type="submission" date="2012-02" db="EMBL/GenBank/DDBJ databases">
        <title>Complete sequence of Desulfitobacterium dichloroeliminans LMG P-21439.</title>
        <authorList>
            <person name="Lucas S."/>
            <person name="Han J."/>
            <person name="Lapidus A."/>
            <person name="Cheng J.-F."/>
            <person name="Goodwin L."/>
            <person name="Pitluck S."/>
            <person name="Peters L."/>
            <person name="Ovchinnikova G."/>
            <person name="Teshima H."/>
            <person name="Detter J.C."/>
            <person name="Han C."/>
            <person name="Tapia R."/>
            <person name="Land M."/>
            <person name="Hauser L."/>
            <person name="Kyrpides N."/>
            <person name="Ivanova N."/>
            <person name="Pagani I."/>
            <person name="Kruse T."/>
            <person name="de Vos W.M."/>
            <person name="Boon N."/>
            <person name="Smidt H."/>
            <person name="Woyke T."/>
        </authorList>
    </citation>
    <scope>NUCLEOTIDE SEQUENCE [LARGE SCALE GENOMIC DNA]</scope>
    <source>
        <strain evidence="6">LMG P-21439 / DCA1</strain>
    </source>
</reference>
<dbReference type="PROSITE" id="PS00092">
    <property type="entry name" value="N6_MTASE"/>
    <property type="match status" value="1"/>
</dbReference>
<evidence type="ECO:0000313" key="5">
    <source>
        <dbReference type="EMBL" id="AGA69676.1"/>
    </source>
</evidence>
<dbReference type="SUPFAM" id="SSF53335">
    <property type="entry name" value="S-adenosyl-L-methionine-dependent methyltransferases"/>
    <property type="match status" value="1"/>
</dbReference>
<feature type="domain" description="THUMP" evidence="4">
    <location>
        <begin position="51"/>
        <end position="161"/>
    </location>
</feature>
<dbReference type="Proteomes" id="UP000010797">
    <property type="component" value="Chromosome"/>
</dbReference>
<evidence type="ECO:0000256" key="1">
    <source>
        <dbReference type="ARBA" id="ARBA00022603"/>
    </source>
</evidence>
<evidence type="ECO:0000256" key="3">
    <source>
        <dbReference type="PROSITE-ProRule" id="PRU00529"/>
    </source>
</evidence>
<dbReference type="GO" id="GO:0070043">
    <property type="term" value="F:rRNA (guanine-N7-)-methyltransferase activity"/>
    <property type="evidence" value="ECO:0007669"/>
    <property type="project" value="TreeGrafter"/>
</dbReference>
<keyword evidence="2" id="KW-0808">Transferase</keyword>
<keyword evidence="1 5" id="KW-0489">Methyltransferase</keyword>
<dbReference type="PROSITE" id="PS51165">
    <property type="entry name" value="THUMP"/>
    <property type="match status" value="1"/>
</dbReference>
<dbReference type="GO" id="GO:0003723">
    <property type="term" value="F:RNA binding"/>
    <property type="evidence" value="ECO:0007669"/>
    <property type="project" value="UniProtKB-UniRule"/>
</dbReference>
<gene>
    <name evidence="5" type="ordered locus">Desdi_2245</name>
</gene>
<dbReference type="HOGENOM" id="CLU_032119_3_1_9"/>
<dbReference type="InterPro" id="IPR004114">
    <property type="entry name" value="THUMP_dom"/>
</dbReference>
<sequence length="398" mass="45651">MKGDTRLAKIELIATSAFGIEAIVNRELHNLGYTETKVENGKITFMANELGVCRTNLWLRSAERVLLKMGEFKALTFEELFQQTKALPWEQWLPIDAEFPVEGKSIKSKLFSISDCQAIVKKAIVERLKEVYGISWFKETGPKYKIEVALLKDIATLTIDTSGAGLHKRGYRKLAGQAPLKETLASAMINLSYWKADRALIDPCCGTGTIPIEAAMIALNRAPGLKREFVAETWPTIKEKFWQEAREEAEDLYKRDEELHIYGSDIDPKALQLARAHCEDAGLTDKIFFQRLPASEVRSRFQYGHIITNPPYGERLGEEEEVKQLYRDLGEMFKQMETWSLHMITTDKHPELLIGRRWDKSRKLYNGRLECHYYQFFGPKPPRRPRENEEAGDTSDKG</sequence>
<organism evidence="5 6">
    <name type="scientific">Desulfitobacterium dichloroeliminans (strain LMG P-21439 / DCA1)</name>
    <dbReference type="NCBI Taxonomy" id="871963"/>
    <lineage>
        <taxon>Bacteria</taxon>
        <taxon>Bacillati</taxon>
        <taxon>Bacillota</taxon>
        <taxon>Clostridia</taxon>
        <taxon>Eubacteriales</taxon>
        <taxon>Desulfitobacteriaceae</taxon>
        <taxon>Desulfitobacterium</taxon>
    </lineage>
</organism>
<dbReference type="SMART" id="SM00981">
    <property type="entry name" value="THUMP"/>
    <property type="match status" value="1"/>
</dbReference>
<dbReference type="GO" id="GO:0008990">
    <property type="term" value="F:rRNA (guanine-N2-)-methyltransferase activity"/>
    <property type="evidence" value="ECO:0007669"/>
    <property type="project" value="TreeGrafter"/>
</dbReference>
<dbReference type="Pfam" id="PF02926">
    <property type="entry name" value="THUMP"/>
    <property type="match status" value="1"/>
</dbReference>
<dbReference type="InterPro" id="IPR029063">
    <property type="entry name" value="SAM-dependent_MTases_sf"/>
</dbReference>
<dbReference type="Pfam" id="PF22020">
    <property type="entry name" value="RlmL_1st"/>
    <property type="match status" value="1"/>
</dbReference>
<dbReference type="KEGG" id="ddl:Desdi_2245"/>
<proteinExistence type="predicted"/>
<dbReference type="PANTHER" id="PTHR47313:SF1">
    <property type="entry name" value="RIBOSOMAL RNA LARGE SUBUNIT METHYLTRANSFERASE K_L"/>
    <property type="match status" value="1"/>
</dbReference>
<dbReference type="eggNOG" id="COG0116">
    <property type="taxonomic scope" value="Bacteria"/>
</dbReference>
<dbReference type="InterPro" id="IPR002052">
    <property type="entry name" value="DNA_methylase_N6_adenine_CS"/>
</dbReference>
<evidence type="ECO:0000256" key="2">
    <source>
        <dbReference type="ARBA" id="ARBA00022679"/>
    </source>
</evidence>
<dbReference type="EMBL" id="CP003344">
    <property type="protein sequence ID" value="AGA69676.1"/>
    <property type="molecule type" value="Genomic_DNA"/>
</dbReference>
<dbReference type="AlphaFoldDB" id="L0FAJ4"/>
<dbReference type="Pfam" id="PF01170">
    <property type="entry name" value="UPF0020"/>
    <property type="match status" value="1"/>
</dbReference>
<dbReference type="STRING" id="871963.Desdi_2245"/>
<name>L0FAJ4_DESDL</name>
<dbReference type="PANTHER" id="PTHR47313">
    <property type="entry name" value="RIBOSOMAL RNA LARGE SUBUNIT METHYLTRANSFERASE K/L"/>
    <property type="match status" value="1"/>
</dbReference>
<dbReference type="Gene3D" id="3.30.2130.30">
    <property type="match status" value="1"/>
</dbReference>
<dbReference type="InterPro" id="IPR000241">
    <property type="entry name" value="RlmKL-like_Mtase"/>
</dbReference>
<accession>L0FAJ4</accession>
<keyword evidence="3" id="KW-0694">RNA-binding</keyword>
<keyword evidence="6" id="KW-1185">Reference proteome</keyword>